<feature type="compositionally biased region" description="Basic and acidic residues" evidence="1">
    <location>
        <begin position="235"/>
        <end position="254"/>
    </location>
</feature>
<evidence type="ECO:0000256" key="1">
    <source>
        <dbReference type="SAM" id="MobiDB-lite"/>
    </source>
</evidence>
<keyword evidence="3" id="KW-1185">Reference proteome</keyword>
<proteinExistence type="predicted"/>
<dbReference type="AlphaFoldDB" id="K0SSI4"/>
<feature type="compositionally biased region" description="Polar residues" evidence="1">
    <location>
        <begin position="171"/>
        <end position="186"/>
    </location>
</feature>
<organism evidence="2 3">
    <name type="scientific">Thalassiosira oceanica</name>
    <name type="common">Marine diatom</name>
    <dbReference type="NCBI Taxonomy" id="159749"/>
    <lineage>
        <taxon>Eukaryota</taxon>
        <taxon>Sar</taxon>
        <taxon>Stramenopiles</taxon>
        <taxon>Ochrophyta</taxon>
        <taxon>Bacillariophyta</taxon>
        <taxon>Coscinodiscophyceae</taxon>
        <taxon>Thalassiosirophycidae</taxon>
        <taxon>Thalassiosirales</taxon>
        <taxon>Thalassiosiraceae</taxon>
        <taxon>Thalassiosira</taxon>
    </lineage>
</organism>
<protein>
    <submittedName>
        <fullName evidence="2">Uncharacterized protein</fullName>
    </submittedName>
</protein>
<feature type="region of interest" description="Disordered" evidence="1">
    <location>
        <begin position="106"/>
        <end position="261"/>
    </location>
</feature>
<feature type="compositionally biased region" description="Basic and acidic residues" evidence="1">
    <location>
        <begin position="212"/>
        <end position="223"/>
    </location>
</feature>
<comment type="caution">
    <text evidence="2">The sequence shown here is derived from an EMBL/GenBank/DDBJ whole genome shotgun (WGS) entry which is preliminary data.</text>
</comment>
<gene>
    <name evidence="2" type="ORF">THAOC_15305</name>
</gene>
<accession>K0SSI4</accession>
<name>K0SSI4_THAOC</name>
<feature type="compositionally biased region" description="Basic and acidic residues" evidence="1">
    <location>
        <begin position="143"/>
        <end position="156"/>
    </location>
</feature>
<dbReference type="EMBL" id="AGNL01017760">
    <property type="protein sequence ID" value="EJK64006.1"/>
    <property type="molecule type" value="Genomic_DNA"/>
</dbReference>
<evidence type="ECO:0000313" key="3">
    <source>
        <dbReference type="Proteomes" id="UP000266841"/>
    </source>
</evidence>
<reference evidence="2 3" key="1">
    <citation type="journal article" date="2012" name="Genome Biol.">
        <title>Genome and low-iron response of an oceanic diatom adapted to chronic iron limitation.</title>
        <authorList>
            <person name="Lommer M."/>
            <person name="Specht M."/>
            <person name="Roy A.S."/>
            <person name="Kraemer L."/>
            <person name="Andreson R."/>
            <person name="Gutowska M.A."/>
            <person name="Wolf J."/>
            <person name="Bergner S.V."/>
            <person name="Schilhabel M.B."/>
            <person name="Klostermeier U.C."/>
            <person name="Beiko R.G."/>
            <person name="Rosenstiel P."/>
            <person name="Hippler M."/>
            <person name="Laroche J."/>
        </authorList>
    </citation>
    <scope>NUCLEOTIDE SEQUENCE [LARGE SCALE GENOMIC DNA]</scope>
    <source>
        <strain evidence="2 3">CCMP1005</strain>
    </source>
</reference>
<evidence type="ECO:0000313" key="2">
    <source>
        <dbReference type="EMBL" id="EJK64006.1"/>
    </source>
</evidence>
<sequence>IVDLEARKARLSGGSVSTPRHSGGDHVVAAPIRARYHPQRGQKVPRRGVFCFVWPVGSDREWRAQEKKAPHYPVFMLRFWGLSRLEHLKSGRYSAMDPLVAYALAPTEGSGGSRTRGLACSFVSTRPPARPPGKQNETDESVCDGRESSGPRGHEGDEGEGDRTTGWTRGLTSYNNGRLSAVSSITVHGPRGPRGEAGKKRNVTTYRGSPRQRNERRVRRETPDGNWKWGQSDHGGPKPRRDQRDVLGRPRVDAEAGAGSHRLLGKAVRRYQDVDGA</sequence>
<dbReference type="Proteomes" id="UP000266841">
    <property type="component" value="Unassembled WGS sequence"/>
</dbReference>
<feature type="non-terminal residue" evidence="2">
    <location>
        <position position="1"/>
    </location>
</feature>